<evidence type="ECO:0000313" key="2">
    <source>
        <dbReference type="Proteomes" id="UP001626550"/>
    </source>
</evidence>
<sequence>SDLDLDRSAFNLRGEELDVERMEESEPRRVILAPVELSRYRQMVIVCKSGRLLLQRQNTIEKYLSTTKSCVLHGPIFLLISSCHGRQEIKRFPALDSKK</sequence>
<reference evidence="1 2" key="1">
    <citation type="submission" date="2024-11" db="EMBL/GenBank/DDBJ databases">
        <title>Adaptive evolution of stress response genes in parasites aligns with host niche diversity.</title>
        <authorList>
            <person name="Hahn C."/>
            <person name="Resl P."/>
        </authorList>
    </citation>
    <scope>NUCLEOTIDE SEQUENCE [LARGE SCALE GENOMIC DNA]</scope>
    <source>
        <strain evidence="1">EGGRZ-B1_66</strain>
        <tissue evidence="1">Body</tissue>
    </source>
</reference>
<comment type="caution">
    <text evidence="1">The sequence shown here is derived from an EMBL/GenBank/DDBJ whole genome shotgun (WGS) entry which is preliminary data.</text>
</comment>
<dbReference type="AlphaFoldDB" id="A0ABD2PIS4"/>
<evidence type="ECO:0000313" key="1">
    <source>
        <dbReference type="EMBL" id="KAL3307298.1"/>
    </source>
</evidence>
<organism evidence="1 2">
    <name type="scientific">Cichlidogyrus casuarinus</name>
    <dbReference type="NCBI Taxonomy" id="1844966"/>
    <lineage>
        <taxon>Eukaryota</taxon>
        <taxon>Metazoa</taxon>
        <taxon>Spiralia</taxon>
        <taxon>Lophotrochozoa</taxon>
        <taxon>Platyhelminthes</taxon>
        <taxon>Monogenea</taxon>
        <taxon>Monopisthocotylea</taxon>
        <taxon>Dactylogyridea</taxon>
        <taxon>Ancyrocephalidae</taxon>
        <taxon>Cichlidogyrus</taxon>
    </lineage>
</organism>
<gene>
    <name evidence="1" type="ORF">Ciccas_014192</name>
</gene>
<proteinExistence type="predicted"/>
<keyword evidence="2" id="KW-1185">Reference proteome</keyword>
<accession>A0ABD2PIS4</accession>
<feature type="non-terminal residue" evidence="1">
    <location>
        <position position="1"/>
    </location>
</feature>
<protein>
    <submittedName>
        <fullName evidence="1">Uncharacterized protein</fullName>
    </submittedName>
</protein>
<name>A0ABD2PIS4_9PLAT</name>
<dbReference type="EMBL" id="JBJKFK010007738">
    <property type="protein sequence ID" value="KAL3307298.1"/>
    <property type="molecule type" value="Genomic_DNA"/>
</dbReference>
<dbReference type="Proteomes" id="UP001626550">
    <property type="component" value="Unassembled WGS sequence"/>
</dbReference>